<keyword evidence="9" id="KW-1185">Reference proteome</keyword>
<evidence type="ECO:0000256" key="6">
    <source>
        <dbReference type="ARBA" id="ARBA00023136"/>
    </source>
</evidence>
<sequence length="200" mass="20970">MDINLSGFIPALLPVALSPGASFTLVMNSALASGRKGLFSTLTGTALGIYTHALLIGLGITAVLASVPALFGVLRIAGTLYLLWLGIQLIRSGIKARQASPEGGVVSVTVKEAWLANILNPKAVMFYLTVVSQFAGHQGGIADYLALASVHVMVMSLWLIAVSHTLIFSASNADPVRLKKYVNIAGGVLLMVISVKSLFH</sequence>
<gene>
    <name evidence="8" type="ORF">N5580_18945</name>
</gene>
<accession>A0AAJ5QNG5</accession>
<dbReference type="KEGG" id="kpie:N5580_18945"/>
<dbReference type="EMBL" id="CP104759">
    <property type="protein sequence ID" value="WBG93160.1"/>
    <property type="molecule type" value="Genomic_DNA"/>
</dbReference>
<dbReference type="Proteomes" id="UP001211544">
    <property type="component" value="Plasmid pGABEKP28_1"/>
</dbReference>
<feature type="transmembrane region" description="Helical" evidence="7">
    <location>
        <begin position="141"/>
        <end position="161"/>
    </location>
</feature>
<comment type="subcellular location">
    <subcellularLocation>
        <location evidence="1">Cell membrane</location>
        <topology evidence="1">Multi-pass membrane protein</topology>
    </subcellularLocation>
</comment>
<dbReference type="InterPro" id="IPR001123">
    <property type="entry name" value="LeuE-type"/>
</dbReference>
<proteinExistence type="predicted"/>
<geneLocation type="plasmid" evidence="8 9">
    <name>pGABEKP28_1</name>
</geneLocation>
<dbReference type="PANTHER" id="PTHR30086">
    <property type="entry name" value="ARGININE EXPORTER PROTEIN ARGO"/>
    <property type="match status" value="1"/>
</dbReference>
<dbReference type="GO" id="GO:0015171">
    <property type="term" value="F:amino acid transmembrane transporter activity"/>
    <property type="evidence" value="ECO:0007669"/>
    <property type="project" value="TreeGrafter"/>
</dbReference>
<feature type="transmembrane region" description="Helical" evidence="7">
    <location>
        <begin position="69"/>
        <end position="87"/>
    </location>
</feature>
<dbReference type="RefSeq" id="WP_269950560.1">
    <property type="nucleotide sequence ID" value="NZ_CP104759.1"/>
</dbReference>
<dbReference type="GO" id="GO:0005886">
    <property type="term" value="C:plasma membrane"/>
    <property type="evidence" value="ECO:0007669"/>
    <property type="project" value="UniProtKB-SubCell"/>
</dbReference>
<reference evidence="8 9" key="1">
    <citation type="journal article" date="2022" name="J Glob Antimicrob Resist">
        <title>First complete genome of a multidrug resistant strain of the novel human pathogen Kalamiella piersonii (GABEKP28) identified in human saliva.</title>
        <authorList>
            <person name="McDonagh F."/>
            <person name="Singh N.K."/>
            <person name="Venkateswaran K."/>
            <person name="Lonappan A.M."/>
            <person name="Hallahan B."/>
            <person name="Tuohy A."/>
            <person name="Burke L."/>
            <person name="Kovarova A."/>
            <person name="Miliotis G."/>
        </authorList>
    </citation>
    <scope>NUCLEOTIDE SEQUENCE [LARGE SCALE GENOMIC DNA]</scope>
    <source>
        <strain evidence="8 9">GABEKP28</strain>
    </source>
</reference>
<feature type="transmembrane region" description="Helical" evidence="7">
    <location>
        <begin position="38"/>
        <end position="63"/>
    </location>
</feature>
<dbReference type="Pfam" id="PF01810">
    <property type="entry name" value="LysE"/>
    <property type="match status" value="1"/>
</dbReference>
<name>A0AAJ5QNG5_9GAMM</name>
<dbReference type="AlphaFoldDB" id="A0AAJ5QNG5"/>
<organism evidence="8 9">
    <name type="scientific">Pantoea piersonii</name>
    <dbReference type="NCBI Taxonomy" id="2364647"/>
    <lineage>
        <taxon>Bacteria</taxon>
        <taxon>Pseudomonadati</taxon>
        <taxon>Pseudomonadota</taxon>
        <taxon>Gammaproteobacteria</taxon>
        <taxon>Enterobacterales</taxon>
        <taxon>Erwiniaceae</taxon>
        <taxon>Pantoea</taxon>
    </lineage>
</organism>
<keyword evidence="3 7" id="KW-0812">Transmembrane</keyword>
<dbReference type="PANTHER" id="PTHR30086:SF20">
    <property type="entry name" value="ARGININE EXPORTER PROTEIN ARGO-RELATED"/>
    <property type="match status" value="1"/>
</dbReference>
<evidence type="ECO:0000313" key="9">
    <source>
        <dbReference type="Proteomes" id="UP001211544"/>
    </source>
</evidence>
<keyword evidence="2" id="KW-1003">Cell membrane</keyword>
<evidence type="ECO:0000256" key="4">
    <source>
        <dbReference type="ARBA" id="ARBA00022970"/>
    </source>
</evidence>
<keyword evidence="6 7" id="KW-0472">Membrane</keyword>
<keyword evidence="8" id="KW-0614">Plasmid</keyword>
<evidence type="ECO:0000256" key="1">
    <source>
        <dbReference type="ARBA" id="ARBA00004651"/>
    </source>
</evidence>
<feature type="transmembrane region" description="Helical" evidence="7">
    <location>
        <begin position="6"/>
        <end position="26"/>
    </location>
</feature>
<evidence type="ECO:0000256" key="7">
    <source>
        <dbReference type="SAM" id="Phobius"/>
    </source>
</evidence>
<evidence type="ECO:0000256" key="3">
    <source>
        <dbReference type="ARBA" id="ARBA00022692"/>
    </source>
</evidence>
<keyword evidence="5 7" id="KW-1133">Transmembrane helix</keyword>
<evidence type="ECO:0000313" key="8">
    <source>
        <dbReference type="EMBL" id="WBG93160.1"/>
    </source>
</evidence>
<keyword evidence="4" id="KW-0029">Amino-acid transport</keyword>
<keyword evidence="4" id="KW-0813">Transport</keyword>
<feature type="transmembrane region" description="Helical" evidence="7">
    <location>
        <begin position="181"/>
        <end position="199"/>
    </location>
</feature>
<protein>
    <submittedName>
        <fullName evidence="8">LysE family translocator</fullName>
    </submittedName>
</protein>
<evidence type="ECO:0000256" key="2">
    <source>
        <dbReference type="ARBA" id="ARBA00022475"/>
    </source>
</evidence>
<evidence type="ECO:0000256" key="5">
    <source>
        <dbReference type="ARBA" id="ARBA00022989"/>
    </source>
</evidence>